<dbReference type="PROSITE" id="PS50837">
    <property type="entry name" value="NACHT"/>
    <property type="match status" value="1"/>
</dbReference>
<dbReference type="EMBL" id="JADGJH010001775">
    <property type="protein sequence ID" value="KAJ3110049.1"/>
    <property type="molecule type" value="Genomic_DNA"/>
</dbReference>
<keyword evidence="1" id="KW-0677">Repeat</keyword>
<dbReference type="InterPro" id="IPR035897">
    <property type="entry name" value="Toll_tir_struct_dom_sf"/>
</dbReference>
<feature type="domain" description="NACHT" evidence="3">
    <location>
        <begin position="497"/>
        <end position="650"/>
    </location>
</feature>
<organism evidence="4 5">
    <name type="scientific">Physocladia obscura</name>
    <dbReference type="NCBI Taxonomy" id="109957"/>
    <lineage>
        <taxon>Eukaryota</taxon>
        <taxon>Fungi</taxon>
        <taxon>Fungi incertae sedis</taxon>
        <taxon>Chytridiomycota</taxon>
        <taxon>Chytridiomycota incertae sedis</taxon>
        <taxon>Chytridiomycetes</taxon>
        <taxon>Chytridiales</taxon>
        <taxon>Chytriomycetaceae</taxon>
        <taxon>Physocladia</taxon>
    </lineage>
</organism>
<feature type="region of interest" description="Disordered" evidence="2">
    <location>
        <begin position="1"/>
        <end position="20"/>
    </location>
</feature>
<dbReference type="Gene3D" id="3.40.50.300">
    <property type="entry name" value="P-loop containing nucleotide triphosphate hydrolases"/>
    <property type="match status" value="1"/>
</dbReference>
<dbReference type="Proteomes" id="UP001211907">
    <property type="component" value="Unassembled WGS sequence"/>
</dbReference>
<dbReference type="Pfam" id="PF13676">
    <property type="entry name" value="TIR_2"/>
    <property type="match status" value="1"/>
</dbReference>
<dbReference type="GO" id="GO:0007165">
    <property type="term" value="P:signal transduction"/>
    <property type="evidence" value="ECO:0007669"/>
    <property type="project" value="InterPro"/>
</dbReference>
<evidence type="ECO:0000259" key="3">
    <source>
        <dbReference type="PROSITE" id="PS50837"/>
    </source>
</evidence>
<evidence type="ECO:0000256" key="2">
    <source>
        <dbReference type="SAM" id="MobiDB-lite"/>
    </source>
</evidence>
<comment type="caution">
    <text evidence="4">The sequence shown here is derived from an EMBL/GenBank/DDBJ whole genome shotgun (WGS) entry which is preliminary data.</text>
</comment>
<dbReference type="AlphaFoldDB" id="A0AAD5SUH6"/>
<dbReference type="InterPro" id="IPR000157">
    <property type="entry name" value="TIR_dom"/>
</dbReference>
<feature type="non-terminal residue" evidence="4">
    <location>
        <position position="1038"/>
    </location>
</feature>
<feature type="compositionally biased region" description="Polar residues" evidence="2">
    <location>
        <begin position="9"/>
        <end position="20"/>
    </location>
</feature>
<keyword evidence="5" id="KW-1185">Reference proteome</keyword>
<dbReference type="InterPro" id="IPR056884">
    <property type="entry name" value="NPHP3-like_N"/>
</dbReference>
<dbReference type="Pfam" id="PF24883">
    <property type="entry name" value="NPHP3_N"/>
    <property type="match status" value="1"/>
</dbReference>
<gene>
    <name evidence="4" type="ORF">HK100_003168</name>
</gene>
<name>A0AAD5SUH6_9FUNG</name>
<evidence type="ECO:0000313" key="5">
    <source>
        <dbReference type="Proteomes" id="UP001211907"/>
    </source>
</evidence>
<dbReference type="SUPFAM" id="SSF52540">
    <property type="entry name" value="P-loop containing nucleoside triphosphate hydrolases"/>
    <property type="match status" value="1"/>
</dbReference>
<dbReference type="InterPro" id="IPR027417">
    <property type="entry name" value="P-loop_NTPase"/>
</dbReference>
<dbReference type="PANTHER" id="PTHR10039">
    <property type="entry name" value="AMELOGENIN"/>
    <property type="match status" value="1"/>
</dbReference>
<dbReference type="InterPro" id="IPR007111">
    <property type="entry name" value="NACHT_NTPase"/>
</dbReference>
<dbReference type="PANTHER" id="PTHR10039:SF14">
    <property type="entry name" value="NACHT DOMAIN-CONTAINING PROTEIN"/>
    <property type="match status" value="1"/>
</dbReference>
<dbReference type="Gene3D" id="3.40.50.10140">
    <property type="entry name" value="Toll/interleukin-1 receptor homology (TIR) domain"/>
    <property type="match status" value="1"/>
</dbReference>
<sequence>MRRWKGSPKNLTNTQPSSNTNATVQLSTLLAVTSNSLNSNSHSLLPGFVNTAPNPPVSSGHTTVEIKIHVTQVQNFQNFEHQHEYPLLVVVQPYLEDDSQQQIEIHAKSKVPDVLKMISHEFVDVSLRNLKLFRFPTGQFEKRRVLSNVANLQKVLGAVAVPSRDLVFDFAYHIRIMAYYDSENVACEICIKNFELKEVRDEIIDKFESLRGYNFEITFQRASRPVLLKDDEQVKEICLNESQLNIKRNKSDTTPSATTINTATNISSLLKVPHQFISGTKFDVMVSYSWATKVQVDNLCNALKKHFSDITIWLDRTEMKTDIYHGTIEAITKSSAIIVCLSHPYLVCTHLYFISLIYVNFQTSMNCNLEIKHAQDLRKPLIPVHYFSHSDNVNAFKNDPDLSTPFLITAGALYAEFNDFPPNSAEWSDAFETLIKQINAKVPRLAVIGSKKSAIEIWLKPVDFSHELANYKSEYDPETRLVWIIEFLKEWLITNEEIWWLKGGAGTGKSIIAYSIFVNHPTDQFIIGSIFFCKHDDERKRNPNVVIQTMAWDLSVIFPKFREYLKAVMTDDTQATKKGKPSILSKYSTAFSRLILDGLRTVDDPGKVVLLIIDGLDELDSKTRQLFFDVLKQSHGMFPAWIKFFLTGRPERDIASSLNYLNPLELEPTKQNNMDDLRIFISNQLQSMWKTALSQDVHECGELLLANADGLFIYVRNVLVLFAEKKYSLHDAHEQLRNFKSGPDAVYLKILQAVLADKNEIVDTETFLHVFSVILAVCEPLDILSLCEVGNLDITETSILISKVCLHSLPFQLLTTLCQFSSTILKLDNGKVSVVHKTIKDFLTNPDRCESQFFVNLQNSNFILASQCIHILHKHLTETKLVSTAARTADWINFFSSKPQAAIVNPSAPVLQYVLKNWHLHLEYSNLPSSFDLLAHEFGVELMAASIETQNQHLFEQLLNHGASVEGLVKCQYFTSPVLYESAKRGLPIICAALLSAKSPLIDVNCTGFTPPGFPTSGECCQTSLHASVRGNSMETVK</sequence>
<proteinExistence type="predicted"/>
<accession>A0AAD5SUH6</accession>
<evidence type="ECO:0000256" key="1">
    <source>
        <dbReference type="ARBA" id="ARBA00022737"/>
    </source>
</evidence>
<dbReference type="SUPFAM" id="SSF52200">
    <property type="entry name" value="Toll/Interleukin receptor TIR domain"/>
    <property type="match status" value="1"/>
</dbReference>
<evidence type="ECO:0000313" key="4">
    <source>
        <dbReference type="EMBL" id="KAJ3110049.1"/>
    </source>
</evidence>
<protein>
    <recommendedName>
        <fullName evidence="3">NACHT domain-containing protein</fullName>
    </recommendedName>
</protein>
<reference evidence="4" key="1">
    <citation type="submission" date="2020-05" db="EMBL/GenBank/DDBJ databases">
        <title>Phylogenomic resolution of chytrid fungi.</title>
        <authorList>
            <person name="Stajich J.E."/>
            <person name="Amses K."/>
            <person name="Simmons R."/>
            <person name="Seto K."/>
            <person name="Myers J."/>
            <person name="Bonds A."/>
            <person name="Quandt C.A."/>
            <person name="Barry K."/>
            <person name="Liu P."/>
            <person name="Grigoriev I."/>
            <person name="Longcore J.E."/>
            <person name="James T.Y."/>
        </authorList>
    </citation>
    <scope>NUCLEOTIDE SEQUENCE</scope>
    <source>
        <strain evidence="4">JEL0513</strain>
    </source>
</reference>